<name>A0ABR9X1F6_9RHOB</name>
<dbReference type="PANTHER" id="PTHR32494:SF5">
    <property type="entry name" value="ALLANTOATE AMIDOHYDROLASE"/>
    <property type="match status" value="1"/>
</dbReference>
<dbReference type="NCBIfam" id="TIGR01879">
    <property type="entry name" value="hydantase"/>
    <property type="match status" value="1"/>
</dbReference>
<dbReference type="InterPro" id="IPR010158">
    <property type="entry name" value="Amidase_Cbmase"/>
</dbReference>
<dbReference type="CDD" id="cd03884">
    <property type="entry name" value="M20_bAS"/>
    <property type="match status" value="1"/>
</dbReference>
<dbReference type="Proteomes" id="UP000607796">
    <property type="component" value="Unassembled WGS sequence"/>
</dbReference>
<dbReference type="SUPFAM" id="SSF53187">
    <property type="entry name" value="Zn-dependent exopeptidases"/>
    <property type="match status" value="1"/>
</dbReference>
<dbReference type="Gene3D" id="3.30.70.360">
    <property type="match status" value="1"/>
</dbReference>
<dbReference type="Gene3D" id="3.40.630.10">
    <property type="entry name" value="Zn peptidases"/>
    <property type="match status" value="1"/>
</dbReference>
<dbReference type="EMBL" id="JADFFK010000007">
    <property type="protein sequence ID" value="MBE9637404.1"/>
    <property type="molecule type" value="Genomic_DNA"/>
</dbReference>
<dbReference type="SUPFAM" id="SSF55031">
    <property type="entry name" value="Bacterial exopeptidase dimerisation domain"/>
    <property type="match status" value="1"/>
</dbReference>
<dbReference type="PIRSF" id="PIRSF001235">
    <property type="entry name" value="Amidase_carbamoylase"/>
    <property type="match status" value="1"/>
</dbReference>
<evidence type="ECO:0000313" key="3">
    <source>
        <dbReference type="EMBL" id="MBE9637404.1"/>
    </source>
</evidence>
<dbReference type="InterPro" id="IPR002933">
    <property type="entry name" value="Peptidase_M20"/>
</dbReference>
<dbReference type="Pfam" id="PF01546">
    <property type="entry name" value="Peptidase_M20"/>
    <property type="match status" value="1"/>
</dbReference>
<accession>A0ABR9X1F6</accession>
<sequence>MPIDPERFLADLHRLRGFGASGVGKGVCRPAFSEADMAARDWLAGRMEEAGLRTHFDPLGSLFGLVEGPSLLIGSHSDSQVEGGWLDGALGVIAGLEVARAAQEAGGPPVSCVSFQDEEGRFGVTTGSAVWGGALSLAQADALEGPDGVPLAQARKALGARVGAFLDPDRFTGFLEMHIEQGPVLDTEGARLGVVEAIVGLRNLTMTLKGAQNHAGTTPMHLRKDAFQGLAAFTTALNERFRNVVTPATVWTIGHVELHPNAHAIVPGEVRFTLQWRDGSIDRLDRMEAIARDTVQEVCAERGLGLDIAPKLELAPVSMDRRLRAALEQGAEFAAPGAWRLMPSGALHDATNLSRLMPVAMLFVPSIGGISHDFAEDTAEEDLVTGLRALAAAVSALG</sequence>
<comment type="similarity">
    <text evidence="1">Belongs to the peptidase M20 family.</text>
</comment>
<dbReference type="RefSeq" id="WP_194134828.1">
    <property type="nucleotide sequence ID" value="NZ_JADFFK010000007.1"/>
</dbReference>
<dbReference type="EC" id="3.5.-.-" evidence="3"/>
<evidence type="ECO:0000313" key="4">
    <source>
        <dbReference type="Proteomes" id="UP000607796"/>
    </source>
</evidence>
<keyword evidence="4" id="KW-1185">Reference proteome</keyword>
<keyword evidence="2 3" id="KW-0378">Hydrolase</keyword>
<comment type="caution">
    <text evidence="3">The sequence shown here is derived from an EMBL/GenBank/DDBJ whole genome shotgun (WGS) entry which is preliminary data.</text>
</comment>
<dbReference type="GO" id="GO:0016787">
    <property type="term" value="F:hydrolase activity"/>
    <property type="evidence" value="ECO:0007669"/>
    <property type="project" value="UniProtKB-KW"/>
</dbReference>
<dbReference type="PANTHER" id="PTHR32494">
    <property type="entry name" value="ALLANTOATE DEIMINASE-RELATED"/>
    <property type="match status" value="1"/>
</dbReference>
<evidence type="ECO:0000256" key="2">
    <source>
        <dbReference type="ARBA" id="ARBA00022801"/>
    </source>
</evidence>
<reference evidence="3 4" key="1">
    <citation type="journal article" date="2021" name="Int. J. Syst. Evol. Microbiol.">
        <title>Salipiger mangrovisoli sp. nov., isolated from mangrove soil and the proposal for the reclassification of Paraphaeobacter pallidus as Salipiger pallidus comb. nov.</title>
        <authorList>
            <person name="Du J."/>
            <person name="Liu Y."/>
            <person name="Pei T."/>
            <person name="Deng M.R."/>
            <person name="Zhu H."/>
        </authorList>
    </citation>
    <scope>NUCLEOTIDE SEQUENCE [LARGE SCALE GENOMIC DNA]</scope>
    <source>
        <strain evidence="3 4">6D45A</strain>
    </source>
</reference>
<protein>
    <submittedName>
        <fullName evidence="3">Hydantoinase/carbamoylase family amidase</fullName>
        <ecNumber evidence="3">3.5.-.-</ecNumber>
    </submittedName>
</protein>
<proteinExistence type="inferred from homology"/>
<evidence type="ECO:0000256" key="1">
    <source>
        <dbReference type="ARBA" id="ARBA00006153"/>
    </source>
</evidence>
<dbReference type="InterPro" id="IPR036264">
    <property type="entry name" value="Bact_exopeptidase_dim_dom"/>
</dbReference>
<organism evidence="3 4">
    <name type="scientific">Salipiger mangrovisoli</name>
    <dbReference type="NCBI Taxonomy" id="2865933"/>
    <lineage>
        <taxon>Bacteria</taxon>
        <taxon>Pseudomonadati</taxon>
        <taxon>Pseudomonadota</taxon>
        <taxon>Alphaproteobacteria</taxon>
        <taxon>Rhodobacterales</taxon>
        <taxon>Roseobacteraceae</taxon>
        <taxon>Salipiger</taxon>
    </lineage>
</organism>
<gene>
    <name evidence="3" type="ORF">IQ782_11175</name>
</gene>